<organism evidence="1 2">
    <name type="scientific">Sphaerisporangium dianthi</name>
    <dbReference type="NCBI Taxonomy" id="1436120"/>
    <lineage>
        <taxon>Bacteria</taxon>
        <taxon>Bacillati</taxon>
        <taxon>Actinomycetota</taxon>
        <taxon>Actinomycetes</taxon>
        <taxon>Streptosporangiales</taxon>
        <taxon>Streptosporangiaceae</taxon>
        <taxon>Sphaerisporangium</taxon>
    </lineage>
</organism>
<dbReference type="EMBL" id="JBHSFP010000023">
    <property type="protein sequence ID" value="MFC4534541.1"/>
    <property type="molecule type" value="Genomic_DNA"/>
</dbReference>
<sequence>MERGFDMAHGALEVSASHLRVHGEEQASAVRALLENDPRSWGDDGLLSPLISAYIECKNTALATYTHMGNVITATGDGLTTASGRVSYVEDDLVSGMVTLDGDAGASWT</sequence>
<comment type="caution">
    <text evidence="1">The sequence shown here is derived from an EMBL/GenBank/DDBJ whole genome shotgun (WGS) entry which is preliminary data.</text>
</comment>
<keyword evidence="2" id="KW-1185">Reference proteome</keyword>
<dbReference type="RefSeq" id="WP_380845383.1">
    <property type="nucleotide sequence ID" value="NZ_JBHSFP010000023.1"/>
</dbReference>
<name>A0ABV9CNF0_9ACTN</name>
<proteinExistence type="predicted"/>
<evidence type="ECO:0000313" key="2">
    <source>
        <dbReference type="Proteomes" id="UP001596004"/>
    </source>
</evidence>
<reference evidence="2" key="1">
    <citation type="journal article" date="2019" name="Int. J. Syst. Evol. Microbiol.">
        <title>The Global Catalogue of Microorganisms (GCM) 10K type strain sequencing project: providing services to taxonomists for standard genome sequencing and annotation.</title>
        <authorList>
            <consortium name="The Broad Institute Genomics Platform"/>
            <consortium name="The Broad Institute Genome Sequencing Center for Infectious Disease"/>
            <person name="Wu L."/>
            <person name="Ma J."/>
        </authorList>
    </citation>
    <scope>NUCLEOTIDE SEQUENCE [LARGE SCALE GENOMIC DNA]</scope>
    <source>
        <strain evidence="2">CGMCC 4.7132</strain>
    </source>
</reference>
<dbReference type="Proteomes" id="UP001596004">
    <property type="component" value="Unassembled WGS sequence"/>
</dbReference>
<accession>A0ABV9CNF0</accession>
<evidence type="ECO:0000313" key="1">
    <source>
        <dbReference type="EMBL" id="MFC4534541.1"/>
    </source>
</evidence>
<gene>
    <name evidence="1" type="ORF">ACFO60_27605</name>
</gene>
<protein>
    <submittedName>
        <fullName evidence="1">Uncharacterized protein</fullName>
    </submittedName>
</protein>